<keyword evidence="3" id="KW-0808">Transferase</keyword>
<protein>
    <submittedName>
        <fullName evidence="5">Uncharacterized protein</fullName>
    </submittedName>
</protein>
<reference evidence="5" key="1">
    <citation type="journal article" date="2020" name="G3 (Bethesda)">
        <title>High-Quality Assemblies for Three Invasive Social Wasps from the &lt;i&gt;Vespula&lt;/i&gt; Genus.</title>
        <authorList>
            <person name="Harrop T.W.R."/>
            <person name="Guhlin J."/>
            <person name="McLaughlin G.M."/>
            <person name="Permina E."/>
            <person name="Stockwell P."/>
            <person name="Gilligan J."/>
            <person name="Le Lec M.F."/>
            <person name="Gruber M.A.M."/>
            <person name="Quinn O."/>
            <person name="Lovegrove M."/>
            <person name="Duncan E.J."/>
            <person name="Remnant E.J."/>
            <person name="Van Eeckhoven J."/>
            <person name="Graham B."/>
            <person name="Knapp R.A."/>
            <person name="Langford K.W."/>
            <person name="Kronenberg Z."/>
            <person name="Press M.O."/>
            <person name="Eacker S.M."/>
            <person name="Wilson-Rankin E.E."/>
            <person name="Purcell J."/>
            <person name="Lester P.J."/>
            <person name="Dearden P.K."/>
        </authorList>
    </citation>
    <scope>NUCLEOTIDE SEQUENCE</scope>
    <source>
        <strain evidence="5">Marl-1</strain>
    </source>
</reference>
<keyword evidence="4" id="KW-0472">Membrane</keyword>
<feature type="transmembrane region" description="Helical" evidence="4">
    <location>
        <begin position="30"/>
        <end position="52"/>
    </location>
</feature>
<name>A0A834N458_VESVU</name>
<proteinExistence type="inferred from homology"/>
<dbReference type="Gene3D" id="3.40.50.2000">
    <property type="entry name" value="Glycogen Phosphorylase B"/>
    <property type="match status" value="1"/>
</dbReference>
<keyword evidence="4" id="KW-0812">Transmembrane</keyword>
<accession>A0A834N458</accession>
<evidence type="ECO:0000256" key="1">
    <source>
        <dbReference type="ARBA" id="ARBA00009995"/>
    </source>
</evidence>
<keyword evidence="2" id="KW-0328">Glycosyltransferase</keyword>
<dbReference type="GO" id="GO:0008194">
    <property type="term" value="F:UDP-glycosyltransferase activity"/>
    <property type="evidence" value="ECO:0007669"/>
    <property type="project" value="InterPro"/>
</dbReference>
<evidence type="ECO:0000256" key="4">
    <source>
        <dbReference type="SAM" id="Phobius"/>
    </source>
</evidence>
<dbReference type="InterPro" id="IPR050271">
    <property type="entry name" value="UDP-glycosyltransferase"/>
</dbReference>
<feature type="transmembrane region" description="Helical" evidence="4">
    <location>
        <begin position="512"/>
        <end position="531"/>
    </location>
</feature>
<comment type="similarity">
    <text evidence="1">Belongs to the UDP-glycosyltransferase family.</text>
</comment>
<sequence length="554" mass="64592">MLPTDDALCHVKALVSSFIEIIYFEDVMKYLLFLLILTSVATKLFGLSILLVETIFSTSHHIWISSLVKELLRKGHHVHFTSIHTLKVDDSLAQNYTNKGFDDVMHELIIDHEYVPTTWRTYNFLYMIYFTHKLSNFMCEKIISHPTTKDTIELVKIKKFDIIVQDVTLPTCFYGLWEFAEGNPPVIGYVPFGNAPWLKDYIGGSSYPAIRPYVHMYMGIPVTIWDRTRNFICYVLDDLFRHYYMMPINQKLTNILAGKELRPLTEYERNISIVLINTHYSFEPAIPLPPNAIEIAGIHAQTAQPIRDKMICKFLDDAEDGAIIISMGTNVAWNRMESDKVKIVAAVLSKFKQRIIWKLAEDVDVQLSKNILALKWIPQNDILTHKNVKAIWTHAGLLSTHEAIWHGVPMIGMPFFMDQNSNIKMLVDKKVAVYLNYEEISMDTVEQALREIIYNPIYSQNMKKLSREFRDRPIPPLDLAVWYVEYVSRHPGKDFGSPGRFLTHMEQNLYDVYILLFMIFLISILICWYLLKYLKNLSEKLYCKLFIYKKNKQN</sequence>
<keyword evidence="6" id="KW-1185">Reference proteome</keyword>
<dbReference type="SUPFAM" id="SSF53756">
    <property type="entry name" value="UDP-Glycosyltransferase/glycogen phosphorylase"/>
    <property type="match status" value="1"/>
</dbReference>
<dbReference type="Proteomes" id="UP000614350">
    <property type="component" value="Unassembled WGS sequence"/>
</dbReference>
<dbReference type="Pfam" id="PF00201">
    <property type="entry name" value="UDPGT"/>
    <property type="match status" value="1"/>
</dbReference>
<dbReference type="PANTHER" id="PTHR48043:SF159">
    <property type="entry name" value="EG:EG0003.4 PROTEIN-RELATED"/>
    <property type="match status" value="1"/>
</dbReference>
<gene>
    <name evidence="5" type="ORF">HZH66_006997</name>
</gene>
<dbReference type="PANTHER" id="PTHR48043">
    <property type="entry name" value="EG:EG0003.4 PROTEIN-RELATED"/>
    <property type="match status" value="1"/>
</dbReference>
<evidence type="ECO:0000256" key="3">
    <source>
        <dbReference type="ARBA" id="ARBA00022679"/>
    </source>
</evidence>
<dbReference type="CDD" id="cd03784">
    <property type="entry name" value="GT1_Gtf-like"/>
    <property type="match status" value="1"/>
</dbReference>
<evidence type="ECO:0000313" key="6">
    <source>
        <dbReference type="Proteomes" id="UP000614350"/>
    </source>
</evidence>
<organism evidence="5 6">
    <name type="scientific">Vespula vulgaris</name>
    <name type="common">Yellow jacket</name>
    <name type="synonym">Wasp</name>
    <dbReference type="NCBI Taxonomy" id="7454"/>
    <lineage>
        <taxon>Eukaryota</taxon>
        <taxon>Metazoa</taxon>
        <taxon>Ecdysozoa</taxon>
        <taxon>Arthropoda</taxon>
        <taxon>Hexapoda</taxon>
        <taxon>Insecta</taxon>
        <taxon>Pterygota</taxon>
        <taxon>Neoptera</taxon>
        <taxon>Endopterygota</taxon>
        <taxon>Hymenoptera</taxon>
        <taxon>Apocrita</taxon>
        <taxon>Aculeata</taxon>
        <taxon>Vespoidea</taxon>
        <taxon>Vespidae</taxon>
        <taxon>Vespinae</taxon>
        <taxon>Vespula</taxon>
    </lineage>
</organism>
<evidence type="ECO:0000256" key="2">
    <source>
        <dbReference type="ARBA" id="ARBA00022676"/>
    </source>
</evidence>
<dbReference type="AlphaFoldDB" id="A0A834N458"/>
<dbReference type="FunFam" id="3.40.50.2000:FF:000050">
    <property type="entry name" value="UDP-glucuronosyltransferase"/>
    <property type="match status" value="1"/>
</dbReference>
<comment type="caution">
    <text evidence="5">The sequence shown here is derived from an EMBL/GenBank/DDBJ whole genome shotgun (WGS) entry which is preliminary data.</text>
</comment>
<evidence type="ECO:0000313" key="5">
    <source>
        <dbReference type="EMBL" id="KAF7396135.1"/>
    </source>
</evidence>
<keyword evidence="4" id="KW-1133">Transmembrane helix</keyword>
<dbReference type="InterPro" id="IPR002213">
    <property type="entry name" value="UDP_glucos_trans"/>
</dbReference>
<dbReference type="EMBL" id="JACSEA010000007">
    <property type="protein sequence ID" value="KAF7396135.1"/>
    <property type="molecule type" value="Genomic_DNA"/>
</dbReference>